<dbReference type="EMBL" id="JAYMYR010000008">
    <property type="protein sequence ID" value="KAK7348643.1"/>
    <property type="molecule type" value="Genomic_DNA"/>
</dbReference>
<reference evidence="1 2" key="1">
    <citation type="submission" date="2024-01" db="EMBL/GenBank/DDBJ databases">
        <title>The genomes of 5 underutilized Papilionoideae crops provide insights into root nodulation and disease resistanc.</title>
        <authorList>
            <person name="Jiang F."/>
        </authorList>
    </citation>
    <scope>NUCLEOTIDE SEQUENCE [LARGE SCALE GENOMIC DNA]</scope>
    <source>
        <strain evidence="1">JINMINGXINNONG_FW02</strain>
        <tissue evidence="1">Leaves</tissue>
    </source>
</reference>
<gene>
    <name evidence="1" type="ORF">VNO80_23232</name>
</gene>
<proteinExistence type="predicted"/>
<dbReference type="AlphaFoldDB" id="A0AAN9MB93"/>
<name>A0AAN9MB93_PHACN</name>
<comment type="caution">
    <text evidence="1">The sequence shown here is derived from an EMBL/GenBank/DDBJ whole genome shotgun (WGS) entry which is preliminary data.</text>
</comment>
<dbReference type="Proteomes" id="UP001374584">
    <property type="component" value="Unassembled WGS sequence"/>
</dbReference>
<accession>A0AAN9MB93</accession>
<evidence type="ECO:0000313" key="2">
    <source>
        <dbReference type="Proteomes" id="UP001374584"/>
    </source>
</evidence>
<evidence type="ECO:0000313" key="1">
    <source>
        <dbReference type="EMBL" id="KAK7348643.1"/>
    </source>
</evidence>
<keyword evidence="2" id="KW-1185">Reference proteome</keyword>
<sequence length="99" mass="10682">MPFNKSASSTLFTCNTFEFTFSSRHQSQTQSCRCLPGPHFIIVVHEGALVDGLMTLSSSDSASMASSCSSSPHVEGVDGVITGGRRCCRRRYEVIDTAT</sequence>
<protein>
    <submittedName>
        <fullName evidence="1">Uncharacterized protein</fullName>
    </submittedName>
</protein>
<organism evidence="1 2">
    <name type="scientific">Phaseolus coccineus</name>
    <name type="common">Scarlet runner bean</name>
    <name type="synonym">Phaseolus multiflorus</name>
    <dbReference type="NCBI Taxonomy" id="3886"/>
    <lineage>
        <taxon>Eukaryota</taxon>
        <taxon>Viridiplantae</taxon>
        <taxon>Streptophyta</taxon>
        <taxon>Embryophyta</taxon>
        <taxon>Tracheophyta</taxon>
        <taxon>Spermatophyta</taxon>
        <taxon>Magnoliopsida</taxon>
        <taxon>eudicotyledons</taxon>
        <taxon>Gunneridae</taxon>
        <taxon>Pentapetalae</taxon>
        <taxon>rosids</taxon>
        <taxon>fabids</taxon>
        <taxon>Fabales</taxon>
        <taxon>Fabaceae</taxon>
        <taxon>Papilionoideae</taxon>
        <taxon>50 kb inversion clade</taxon>
        <taxon>NPAAA clade</taxon>
        <taxon>indigoferoid/millettioid clade</taxon>
        <taxon>Phaseoleae</taxon>
        <taxon>Phaseolus</taxon>
    </lineage>
</organism>